<proteinExistence type="predicted"/>
<evidence type="ECO:0000256" key="1">
    <source>
        <dbReference type="ARBA" id="ARBA00023015"/>
    </source>
</evidence>
<protein>
    <submittedName>
        <fullName evidence="4">Phosphonate metabolism transcriptional regulator PhnF</fullName>
    </submittedName>
</protein>
<dbReference type="InterPro" id="IPR036388">
    <property type="entry name" value="WH-like_DNA-bd_sf"/>
</dbReference>
<dbReference type="KEGG" id="emx:FKV68_18700"/>
<dbReference type="PANTHER" id="PTHR44846:SF1">
    <property type="entry name" value="MANNOSYL-D-GLYCERATE TRANSPORT_METABOLISM SYSTEM REPRESSOR MNGR-RELATED"/>
    <property type="match status" value="1"/>
</dbReference>
<dbReference type="InterPro" id="IPR036390">
    <property type="entry name" value="WH_DNA-bd_sf"/>
</dbReference>
<reference evidence="4 5" key="1">
    <citation type="submission" date="2019-06" db="EMBL/GenBank/DDBJ databases">
        <title>Complete genome sequence of Ensifer mexicanus ITTG R7 isolated from nodules of Acacia angustissima (Mill.) Kuntze.</title>
        <authorList>
            <person name="Rincon-Rosales R."/>
            <person name="Rogel M.A."/>
            <person name="Guerrero G."/>
            <person name="Rincon-Molina C.I."/>
            <person name="Lopez-Lopez A."/>
            <person name="Martinez-Romero E."/>
        </authorList>
    </citation>
    <scope>NUCLEOTIDE SEQUENCE [LARGE SCALE GENOMIC DNA]</scope>
    <source>
        <strain evidence="4 5">ITTG R7</strain>
    </source>
</reference>
<dbReference type="GO" id="GO:0003677">
    <property type="term" value="F:DNA binding"/>
    <property type="evidence" value="ECO:0007669"/>
    <property type="project" value="UniProtKB-KW"/>
</dbReference>
<keyword evidence="5" id="KW-1185">Reference proteome</keyword>
<dbReference type="InterPro" id="IPR011663">
    <property type="entry name" value="UTRA"/>
</dbReference>
<dbReference type="InterPro" id="IPR028978">
    <property type="entry name" value="Chorismate_lyase_/UTRA_dom_sf"/>
</dbReference>
<dbReference type="Pfam" id="PF07702">
    <property type="entry name" value="UTRA"/>
    <property type="match status" value="1"/>
</dbReference>
<dbReference type="InterPro" id="IPR050679">
    <property type="entry name" value="Bact_HTH_transcr_reg"/>
</dbReference>
<dbReference type="Gene3D" id="1.10.10.10">
    <property type="entry name" value="Winged helix-like DNA-binding domain superfamily/Winged helix DNA-binding domain"/>
    <property type="match status" value="1"/>
</dbReference>
<name>A0A859QLB3_9HYPH</name>
<evidence type="ECO:0000256" key="2">
    <source>
        <dbReference type="ARBA" id="ARBA00023125"/>
    </source>
</evidence>
<dbReference type="GO" id="GO:0003700">
    <property type="term" value="F:DNA-binding transcription factor activity"/>
    <property type="evidence" value="ECO:0007669"/>
    <property type="project" value="InterPro"/>
</dbReference>
<dbReference type="SMART" id="SM00866">
    <property type="entry name" value="UTRA"/>
    <property type="match status" value="1"/>
</dbReference>
<evidence type="ECO:0000313" key="5">
    <source>
        <dbReference type="Proteomes" id="UP000510721"/>
    </source>
</evidence>
<dbReference type="PRINTS" id="PR00035">
    <property type="entry name" value="HTHGNTR"/>
</dbReference>
<dbReference type="SMART" id="SM00345">
    <property type="entry name" value="HTH_GNTR"/>
    <property type="match status" value="1"/>
</dbReference>
<dbReference type="EMBL" id="CP041238">
    <property type="protein sequence ID" value="QLL63330.1"/>
    <property type="molecule type" value="Genomic_DNA"/>
</dbReference>
<keyword evidence="2" id="KW-0238">DNA-binding</keyword>
<dbReference type="RefSeq" id="WP_180939217.1">
    <property type="nucleotide sequence ID" value="NZ_CP041238.1"/>
</dbReference>
<dbReference type="PANTHER" id="PTHR44846">
    <property type="entry name" value="MANNOSYL-D-GLYCERATE TRANSPORT/METABOLISM SYSTEM REPRESSOR MNGR-RELATED"/>
    <property type="match status" value="1"/>
</dbReference>
<dbReference type="Pfam" id="PF00392">
    <property type="entry name" value="GntR"/>
    <property type="match status" value="1"/>
</dbReference>
<dbReference type="SUPFAM" id="SSF46785">
    <property type="entry name" value="Winged helix' DNA-binding domain"/>
    <property type="match status" value="1"/>
</dbReference>
<dbReference type="CDD" id="cd07377">
    <property type="entry name" value="WHTH_GntR"/>
    <property type="match status" value="1"/>
</dbReference>
<keyword evidence="3" id="KW-0804">Transcription</keyword>
<dbReference type="PROSITE" id="PS50949">
    <property type="entry name" value="HTH_GNTR"/>
    <property type="match status" value="1"/>
</dbReference>
<dbReference type="AlphaFoldDB" id="A0A859QLB3"/>
<evidence type="ECO:0000313" key="4">
    <source>
        <dbReference type="EMBL" id="QLL63330.1"/>
    </source>
</evidence>
<organism evidence="4 5">
    <name type="scientific">Sinorhizobium mexicanum</name>
    <dbReference type="NCBI Taxonomy" id="375549"/>
    <lineage>
        <taxon>Bacteria</taxon>
        <taxon>Pseudomonadati</taxon>
        <taxon>Pseudomonadota</taxon>
        <taxon>Alphaproteobacteria</taxon>
        <taxon>Hyphomicrobiales</taxon>
        <taxon>Rhizobiaceae</taxon>
        <taxon>Sinorhizobium/Ensifer group</taxon>
        <taxon>Sinorhizobium</taxon>
    </lineage>
</organism>
<accession>A0A859QLB3</accession>
<dbReference type="Gene3D" id="3.40.1410.10">
    <property type="entry name" value="Chorismate lyase-like"/>
    <property type="match status" value="1"/>
</dbReference>
<gene>
    <name evidence="4" type="primary">phnF</name>
    <name evidence="4" type="ORF">FKV68_18700</name>
</gene>
<dbReference type="Proteomes" id="UP000510721">
    <property type="component" value="Chromosome"/>
</dbReference>
<dbReference type="NCBIfam" id="TIGR02325">
    <property type="entry name" value="C_P_lyase_phnF"/>
    <property type="match status" value="1"/>
</dbReference>
<sequence>MTDTTLTQAARLKRGQWQLIEEQVSRDIASGVLAPMAKLPTETEIMQRFGVGRHTVRRAIAELAAAGKLRVEQGRGTFVEEQSVIRYNIARRTRFSKNLRDQGRTPSGQPVEEMEVGAPPVVAAALQVPDGSPVYMIVRRGFADDVPISLSHAYHPVSRFPNMHIRRRTGASVTEIYADFGIPDYLRHSTMIFTRMPTTEEARLLAQSQEQPVLVVQKVDVDMEGRPIAYSDVVWAGERMQFVIDNENPPGESPAR</sequence>
<dbReference type="SUPFAM" id="SSF64288">
    <property type="entry name" value="Chorismate lyase-like"/>
    <property type="match status" value="1"/>
</dbReference>
<evidence type="ECO:0000256" key="3">
    <source>
        <dbReference type="ARBA" id="ARBA00023163"/>
    </source>
</evidence>
<dbReference type="GO" id="GO:0045892">
    <property type="term" value="P:negative regulation of DNA-templated transcription"/>
    <property type="evidence" value="ECO:0007669"/>
    <property type="project" value="TreeGrafter"/>
</dbReference>
<dbReference type="InterPro" id="IPR000524">
    <property type="entry name" value="Tscrpt_reg_HTH_GntR"/>
</dbReference>
<keyword evidence="1" id="KW-0805">Transcription regulation</keyword>
<dbReference type="InterPro" id="IPR012702">
    <property type="entry name" value="CP_lyase_PhnF"/>
</dbReference>